<gene>
    <name evidence="1" type="ORF">EVA_04796</name>
</gene>
<dbReference type="InterPro" id="IPR014729">
    <property type="entry name" value="Rossmann-like_a/b/a_fold"/>
</dbReference>
<dbReference type="Gene3D" id="3.40.50.620">
    <property type="entry name" value="HUPs"/>
    <property type="match status" value="1"/>
</dbReference>
<name>J9GHU9_9ZZZZ</name>
<evidence type="ECO:0000313" key="1">
    <source>
        <dbReference type="EMBL" id="EJX07092.1"/>
    </source>
</evidence>
<feature type="non-terminal residue" evidence="1">
    <location>
        <position position="1"/>
    </location>
</feature>
<proteinExistence type="predicted"/>
<protein>
    <submittedName>
        <fullName evidence="1">Thiamine biosynthesis/tRNA modification protein ThiI</fullName>
    </submittedName>
</protein>
<organism evidence="1">
    <name type="scientific">gut metagenome</name>
    <dbReference type="NCBI Taxonomy" id="749906"/>
    <lineage>
        <taxon>unclassified sequences</taxon>
        <taxon>metagenomes</taxon>
        <taxon>organismal metagenomes</taxon>
    </lineage>
</organism>
<accession>J9GHU9</accession>
<dbReference type="AlphaFoldDB" id="J9GHU9"/>
<dbReference type="EMBL" id="AMCI01000975">
    <property type="protein sequence ID" value="EJX07092.1"/>
    <property type="molecule type" value="Genomic_DNA"/>
</dbReference>
<sequence>GAFETSILPFEDCCTIFTPPHPKTRPTLEEIEVAEAGMPGLTELEEKAATNVERIRIELRRSEQNEDLFTL</sequence>
<reference evidence="1" key="1">
    <citation type="journal article" date="2012" name="PLoS ONE">
        <title>Gene sets for utilization of primary and secondary nutrition supplies in the distal gut of endangered iberian lynx.</title>
        <authorList>
            <person name="Alcaide M."/>
            <person name="Messina E."/>
            <person name="Richter M."/>
            <person name="Bargiela R."/>
            <person name="Peplies J."/>
            <person name="Huws S.A."/>
            <person name="Newbold C.J."/>
            <person name="Golyshin P.N."/>
            <person name="Simon M.A."/>
            <person name="Lopez G."/>
            <person name="Yakimov M.M."/>
            <person name="Ferrer M."/>
        </authorList>
    </citation>
    <scope>NUCLEOTIDE SEQUENCE</scope>
</reference>
<comment type="caution">
    <text evidence="1">The sequence shown here is derived from an EMBL/GenBank/DDBJ whole genome shotgun (WGS) entry which is preliminary data.</text>
</comment>